<evidence type="ECO:0000256" key="1">
    <source>
        <dbReference type="PROSITE-ProRule" id="PRU00047"/>
    </source>
</evidence>
<gene>
    <name evidence="4" type="ORF">KUF71_019536</name>
</gene>
<proteinExistence type="predicted"/>
<feature type="domain" description="CCHC-type" evidence="3">
    <location>
        <begin position="224"/>
        <end position="239"/>
    </location>
</feature>
<reference evidence="4" key="1">
    <citation type="submission" date="2021-07" db="EMBL/GenBank/DDBJ databases">
        <authorList>
            <person name="Catto M.A."/>
            <person name="Jacobson A."/>
            <person name="Kennedy G."/>
            <person name="Labadie P."/>
            <person name="Hunt B.G."/>
            <person name="Srinivasan R."/>
        </authorList>
    </citation>
    <scope>NUCLEOTIDE SEQUENCE</scope>
    <source>
        <strain evidence="4">PL_HMW_Pooled</strain>
        <tissue evidence="4">Head</tissue>
    </source>
</reference>
<dbReference type="PANTHER" id="PTHR11439:SF467">
    <property type="entry name" value="INTEGRASE CATALYTIC DOMAIN-CONTAINING PROTEIN"/>
    <property type="match status" value="1"/>
</dbReference>
<dbReference type="InterPro" id="IPR036875">
    <property type="entry name" value="Znf_CCHC_sf"/>
</dbReference>
<dbReference type="Pfam" id="PF22936">
    <property type="entry name" value="Pol_BBD"/>
    <property type="match status" value="1"/>
</dbReference>
<feature type="compositionally biased region" description="Basic and acidic residues" evidence="2">
    <location>
        <begin position="632"/>
        <end position="650"/>
    </location>
</feature>
<dbReference type="Pfam" id="PF00098">
    <property type="entry name" value="zf-CCHC"/>
    <property type="match status" value="1"/>
</dbReference>
<name>A0AAE1LS41_9NEOP</name>
<dbReference type="Pfam" id="PF14223">
    <property type="entry name" value="Retrotran_gag_2"/>
    <property type="match status" value="1"/>
</dbReference>
<dbReference type="Proteomes" id="UP001219518">
    <property type="component" value="Unassembled WGS sequence"/>
</dbReference>
<keyword evidence="1" id="KW-0862">Zinc</keyword>
<keyword evidence="1" id="KW-0863">Zinc-finger</keyword>
<feature type="compositionally biased region" description="Polar residues" evidence="2">
    <location>
        <begin position="260"/>
        <end position="270"/>
    </location>
</feature>
<dbReference type="Gene3D" id="4.10.60.10">
    <property type="entry name" value="Zinc finger, CCHC-type"/>
    <property type="match status" value="1"/>
</dbReference>
<evidence type="ECO:0000259" key="3">
    <source>
        <dbReference type="PROSITE" id="PS50158"/>
    </source>
</evidence>
<dbReference type="AlphaFoldDB" id="A0AAE1LS41"/>
<dbReference type="CDD" id="cd09272">
    <property type="entry name" value="RNase_HI_RT_Ty1"/>
    <property type="match status" value="1"/>
</dbReference>
<evidence type="ECO:0000313" key="5">
    <source>
        <dbReference type="Proteomes" id="UP001219518"/>
    </source>
</evidence>
<dbReference type="InterPro" id="IPR001878">
    <property type="entry name" value="Znf_CCHC"/>
</dbReference>
<feature type="compositionally biased region" description="Low complexity" evidence="2">
    <location>
        <begin position="618"/>
        <end position="631"/>
    </location>
</feature>
<dbReference type="InterPro" id="IPR054722">
    <property type="entry name" value="PolX-like_BBD"/>
</dbReference>
<dbReference type="SUPFAM" id="SSF57756">
    <property type="entry name" value="Retrovirus zinc finger-like domains"/>
    <property type="match status" value="1"/>
</dbReference>
<keyword evidence="5" id="KW-1185">Reference proteome</keyword>
<sequence length="933" mass="105425">MEKDTVTKLGLNNYFAWACQVEAILDSKDLWEIVDDGYTEEELEDASEEEKKANKLALAFLKRVVEDCHLEYIGQCKSAKEAWGILRDQFCERDEYQQLVMMKQLLRMEKDEKTPVMEYINKVTSAHREISTAGLINFNDRTLALIILMGLPEEYSDCVRALTRDSKLSVRYIMPVLRAEESRIKMSKEERMKNQELKGYMNRKQPPKFVVNGNNQKTNSSFECFACHKFGHAAKECRKALSAKARGTILCYSCGEEGHSSSVCKQNKTENSGSANNGGGNNIGNVNKSDSKKGGQKFKNNEVRVDVSGQNDEDKVQIGSGVVRVKYKALAGTVTSKTFQETKNDEDSGDPNRWCLDSGCNADCTPFRDLLDNFKPASGTMEVAKKKQVCEVKGVGTVTMRLKDDFGGWTIHLKEVYWVPDASDNLISVRQMDKKGIRFTIVDGRFSAFDGAEEIFNAVAMKDDLYAFEVEWYEQQKLPSCSLEASQSESAVSEPTVTLTARRAVTKEIWHHRFGHANNLPTSDLIPKVLGYPQDKRGYRLWDLNKKCVVLSRNVRFCETIFPFKKIVPREIVEPKCTVQEVDISDFDEWRNDSEENESDNDSDHINSGESSDDESSVHSSVHGGENSVVNSDHESEHEEERERQTPELRRSTRLRHKKECFCCKSVKFNSDCEFCDPETQGLEESKGKKTTLPMRAKFSNKPKLVVETPCDRTEYRSVVGSLRQVANISRPDISYSVCKLSQKFENPSVTDYGEAKHLLKYLKRTKDLSVHYRKTGKPVEVYVDASWGCEVGDKSITGYVVLLAGSPVIWKSVVQKRVAANNNESEIIAMVDVLHEVQWLHIFLNDVGQNKFMEKPCKILGDNRGGILISKGEGISDRTRHCAVETSALKEAVKNNFAIFEYVESEENVADLLTKTLSCVLTSKFCIMLGLS</sequence>
<dbReference type="Pfam" id="PF25597">
    <property type="entry name" value="SH3_retrovirus"/>
    <property type="match status" value="1"/>
</dbReference>
<evidence type="ECO:0000256" key="2">
    <source>
        <dbReference type="SAM" id="MobiDB-lite"/>
    </source>
</evidence>
<reference evidence="4" key="2">
    <citation type="journal article" date="2023" name="BMC Genomics">
        <title>Pest status, molecular evolution, and epigenetic factors derived from the genome assembly of Frankliniella fusca, a thysanopteran phytovirus vector.</title>
        <authorList>
            <person name="Catto M.A."/>
            <person name="Labadie P.E."/>
            <person name="Jacobson A.L."/>
            <person name="Kennedy G.G."/>
            <person name="Srinivasan R."/>
            <person name="Hunt B.G."/>
        </authorList>
    </citation>
    <scope>NUCLEOTIDE SEQUENCE</scope>
    <source>
        <strain evidence="4">PL_HMW_Pooled</strain>
    </source>
</reference>
<keyword evidence="1" id="KW-0479">Metal-binding</keyword>
<feature type="compositionally biased region" description="Basic and acidic residues" evidence="2">
    <location>
        <begin position="289"/>
        <end position="305"/>
    </location>
</feature>
<dbReference type="SMART" id="SM00343">
    <property type="entry name" value="ZnF_C2HC"/>
    <property type="match status" value="2"/>
</dbReference>
<dbReference type="InterPro" id="IPR057670">
    <property type="entry name" value="SH3_retrovirus"/>
</dbReference>
<dbReference type="GO" id="GO:0008270">
    <property type="term" value="F:zinc ion binding"/>
    <property type="evidence" value="ECO:0007669"/>
    <property type="project" value="UniProtKB-KW"/>
</dbReference>
<dbReference type="PANTHER" id="PTHR11439">
    <property type="entry name" value="GAG-POL-RELATED RETROTRANSPOSON"/>
    <property type="match status" value="1"/>
</dbReference>
<comment type="caution">
    <text evidence="4">The sequence shown here is derived from an EMBL/GenBank/DDBJ whole genome shotgun (WGS) entry which is preliminary data.</text>
</comment>
<accession>A0AAE1LS41</accession>
<feature type="domain" description="CCHC-type" evidence="3">
    <location>
        <begin position="251"/>
        <end position="266"/>
    </location>
</feature>
<dbReference type="EMBL" id="JAHWGI010001402">
    <property type="protein sequence ID" value="KAK3929705.1"/>
    <property type="molecule type" value="Genomic_DNA"/>
</dbReference>
<protein>
    <submittedName>
        <fullName evidence="4">Retrovirus-related Pol polyprotein from transposon RE2</fullName>
    </submittedName>
</protein>
<feature type="region of interest" description="Disordered" evidence="2">
    <location>
        <begin position="258"/>
        <end position="308"/>
    </location>
</feature>
<organism evidence="4 5">
    <name type="scientific">Frankliniella fusca</name>
    <dbReference type="NCBI Taxonomy" id="407009"/>
    <lineage>
        <taxon>Eukaryota</taxon>
        <taxon>Metazoa</taxon>
        <taxon>Ecdysozoa</taxon>
        <taxon>Arthropoda</taxon>
        <taxon>Hexapoda</taxon>
        <taxon>Insecta</taxon>
        <taxon>Pterygota</taxon>
        <taxon>Neoptera</taxon>
        <taxon>Paraneoptera</taxon>
        <taxon>Thysanoptera</taxon>
        <taxon>Terebrantia</taxon>
        <taxon>Thripoidea</taxon>
        <taxon>Thripidae</taxon>
        <taxon>Frankliniella</taxon>
    </lineage>
</organism>
<dbReference type="PROSITE" id="PS50158">
    <property type="entry name" value="ZF_CCHC"/>
    <property type="match status" value="2"/>
</dbReference>
<feature type="region of interest" description="Disordered" evidence="2">
    <location>
        <begin position="588"/>
        <end position="650"/>
    </location>
</feature>
<dbReference type="GO" id="GO:0003676">
    <property type="term" value="F:nucleic acid binding"/>
    <property type="evidence" value="ECO:0007669"/>
    <property type="project" value="InterPro"/>
</dbReference>
<evidence type="ECO:0000313" key="4">
    <source>
        <dbReference type="EMBL" id="KAK3929705.1"/>
    </source>
</evidence>